<dbReference type="Pfam" id="PF14393">
    <property type="entry name" value="DUF4422"/>
    <property type="match status" value="1"/>
</dbReference>
<proteinExistence type="predicted"/>
<dbReference type="EMBL" id="KT893432">
    <property type="protein sequence ID" value="ALN44001.1"/>
    <property type="molecule type" value="Genomic_DNA"/>
</dbReference>
<organism evidence="2">
    <name type="scientific">Campylobacter jejuni subsp. jejuni</name>
    <dbReference type="NCBI Taxonomy" id="32022"/>
    <lineage>
        <taxon>Bacteria</taxon>
        <taxon>Pseudomonadati</taxon>
        <taxon>Campylobacterota</taxon>
        <taxon>Epsilonproteobacteria</taxon>
        <taxon>Campylobacterales</taxon>
        <taxon>Campylobacteraceae</taxon>
        <taxon>Campylobacter</taxon>
    </lineage>
</organism>
<dbReference type="AlphaFoldDB" id="A0A0S2CGK0"/>
<protein>
    <recommendedName>
        <fullName evidence="1">DUF4422 domain-containing protein</fullName>
    </recommendedName>
</protein>
<feature type="domain" description="DUF4422" evidence="1">
    <location>
        <begin position="5"/>
        <end position="247"/>
    </location>
</feature>
<sequence>MNVKIFVSYKYLSYIFKSDLIIPIQTGCALSNQKFDNMLRDDKGKNISCLNEKYCELTAQYWVWKNYNLENLDYIGFMHHRRHFLFYNFTEKKSTWLYKSRFKRFKQIDYNYKNNFNNNIILKQIDDNDIILPCGYDAKYFPHGKIRNNYGAIKGQHIENYDLMIDIVLKKYPHFKKAINLFIENNIMYVCNMYIMRKVLFVEYSNFLFSILKELDDLIDSSVYAKEDMRFLGYLGECLLTIFITYKQIHGVKIKEMEISFLENTDIDISQCSFSNSSYKIVLFHKFEAGFYNFALYVCLQSILENLDCEKQYEIIIFVNDFSIIDKDYFSLIKSKYFNINFFILILIFC</sequence>
<gene>
    <name evidence="2" type="ORF">HS45.21</name>
</gene>
<evidence type="ECO:0000259" key="1">
    <source>
        <dbReference type="Pfam" id="PF14393"/>
    </source>
</evidence>
<accession>A0A0S2CGK0</accession>
<reference evidence="2" key="1">
    <citation type="journal article" date="2015" name="PLoS ONE">
        <title>Updated Campylobacter jejuni Capsule PCR Multiplex Typing System and Its Application to Clinical Isolates from South and Southeast Asia.</title>
        <authorList>
            <person name="Poly F."/>
            <person name="Serichantalergs O."/>
            <person name="Kuroiwa J."/>
            <person name="Pootong P."/>
            <person name="Mason C."/>
            <person name="Guerry P."/>
            <person name="Parker C.T."/>
        </authorList>
    </citation>
    <scope>NUCLEOTIDE SEQUENCE</scope>
    <source>
        <strain evidence="2">RM3432</strain>
    </source>
</reference>
<name>A0A0S2CGK0_CAMJU</name>
<evidence type="ECO:0000313" key="2">
    <source>
        <dbReference type="EMBL" id="ALN44001.1"/>
    </source>
</evidence>
<dbReference type="InterPro" id="IPR025536">
    <property type="entry name" value="DUF4422"/>
</dbReference>